<organism evidence="2 3">
    <name type="scientific">Sorangium cellulosum So0157-2</name>
    <dbReference type="NCBI Taxonomy" id="1254432"/>
    <lineage>
        <taxon>Bacteria</taxon>
        <taxon>Pseudomonadati</taxon>
        <taxon>Myxococcota</taxon>
        <taxon>Polyangia</taxon>
        <taxon>Polyangiales</taxon>
        <taxon>Polyangiaceae</taxon>
        <taxon>Sorangium</taxon>
    </lineage>
</organism>
<proteinExistence type="predicted"/>
<dbReference type="InterPro" id="IPR029058">
    <property type="entry name" value="AB_hydrolase_fold"/>
</dbReference>
<accession>S4Y7R1</accession>
<dbReference type="EMBL" id="CP003969">
    <property type="protein sequence ID" value="AGP38928.1"/>
    <property type="molecule type" value="Genomic_DNA"/>
</dbReference>
<dbReference type="InterPro" id="IPR000073">
    <property type="entry name" value="AB_hydrolase_1"/>
</dbReference>
<evidence type="ECO:0000313" key="2">
    <source>
        <dbReference type="EMBL" id="AGP38928.1"/>
    </source>
</evidence>
<dbReference type="RefSeq" id="WP_020738552.1">
    <property type="nucleotide sequence ID" value="NC_021658.1"/>
</dbReference>
<dbReference type="KEGG" id="scu:SCE1572_33240"/>
<feature type="domain" description="AB hydrolase-1" evidence="1">
    <location>
        <begin position="11"/>
        <end position="231"/>
    </location>
</feature>
<gene>
    <name evidence="2" type="ORF">SCE1572_33240</name>
</gene>
<dbReference type="Proteomes" id="UP000014803">
    <property type="component" value="Chromosome"/>
</dbReference>
<dbReference type="PATRIC" id="fig|1254432.3.peg.7541"/>
<name>S4Y7R1_SORCE</name>
<dbReference type="Gene3D" id="3.40.50.1820">
    <property type="entry name" value="alpha/beta hydrolase"/>
    <property type="match status" value="1"/>
</dbReference>
<reference evidence="2 3" key="1">
    <citation type="journal article" date="2013" name="Sci. Rep.">
        <title>Extraordinary expansion of a Sorangium cellulosum genome from an alkaline milieu.</title>
        <authorList>
            <person name="Han K."/>
            <person name="Li Z.F."/>
            <person name="Peng R."/>
            <person name="Zhu L.P."/>
            <person name="Zhou T."/>
            <person name="Wang L.G."/>
            <person name="Li S.G."/>
            <person name="Zhang X.B."/>
            <person name="Hu W."/>
            <person name="Wu Z.H."/>
            <person name="Qin N."/>
            <person name="Li Y.Z."/>
        </authorList>
    </citation>
    <scope>NUCLEOTIDE SEQUENCE [LARGE SCALE GENOMIC DNA]</scope>
    <source>
        <strain evidence="2 3">So0157-2</strain>
    </source>
</reference>
<dbReference type="eggNOG" id="COG1073">
    <property type="taxonomic scope" value="Bacteria"/>
</dbReference>
<dbReference type="AlphaFoldDB" id="S4Y7R1"/>
<evidence type="ECO:0000259" key="1">
    <source>
        <dbReference type="Pfam" id="PF12697"/>
    </source>
</evidence>
<sequence>MLAPVTAPLRLLLLPGLDGTGALFAPFVEALSAESADIAPEVVSYPADRALDYDALEALVAARLPADGPYALLGESFSGPLALRLACRRAGQLVGVALVATFVTNPVWLVPSLARHLVGPWLFRRRAPELVARRYLVGARADAAWLERVAANVEAVDPAVMAARVREVLSVDARAPLQRCAAPLLYLGAAGDALVPPRVLRELRRLRPDLECVMVDAPHLVLQLAPEASARAIAGFLGRATAKARP</sequence>
<dbReference type="STRING" id="1254432.SCE1572_33240"/>
<dbReference type="SUPFAM" id="SSF53474">
    <property type="entry name" value="alpha/beta-Hydrolases"/>
    <property type="match status" value="1"/>
</dbReference>
<dbReference type="HOGENOM" id="CLU_100967_0_0_7"/>
<protein>
    <recommendedName>
        <fullName evidence="1">AB hydrolase-1 domain-containing protein</fullName>
    </recommendedName>
</protein>
<dbReference type="Pfam" id="PF12697">
    <property type="entry name" value="Abhydrolase_6"/>
    <property type="match status" value="1"/>
</dbReference>
<evidence type="ECO:0000313" key="3">
    <source>
        <dbReference type="Proteomes" id="UP000014803"/>
    </source>
</evidence>
<dbReference type="OrthoDB" id="8561148at2"/>